<protein>
    <submittedName>
        <fullName evidence="1">Ribonuclease hi</fullName>
    </submittedName>
</protein>
<sequence length="116" mass="13025">MGHTDWGADRATLLKLYRTLVRSKLDYGSVVYGSTKKHVLRTLDPIHHQGLRIAVGAFRTSSIKSLYAEAGEPSLEHRRTKLAFNYILKLKSLPRNPCHDVVFEAPLSDFSADSKS</sequence>
<evidence type="ECO:0000313" key="1">
    <source>
        <dbReference type="EMBL" id="GFO27419.1"/>
    </source>
</evidence>
<evidence type="ECO:0000313" key="2">
    <source>
        <dbReference type="Proteomes" id="UP000735302"/>
    </source>
</evidence>
<gene>
    <name evidence="1" type="ORF">PoB_005392400</name>
</gene>
<dbReference type="EMBL" id="BLXT01005922">
    <property type="protein sequence ID" value="GFO27419.1"/>
    <property type="molecule type" value="Genomic_DNA"/>
</dbReference>
<keyword evidence="2" id="KW-1185">Reference proteome</keyword>
<proteinExistence type="predicted"/>
<reference evidence="1 2" key="1">
    <citation type="journal article" date="2021" name="Elife">
        <title>Chloroplast acquisition without the gene transfer in kleptoplastic sea slugs, Plakobranchus ocellatus.</title>
        <authorList>
            <person name="Maeda T."/>
            <person name="Takahashi S."/>
            <person name="Yoshida T."/>
            <person name="Shimamura S."/>
            <person name="Takaki Y."/>
            <person name="Nagai Y."/>
            <person name="Toyoda A."/>
            <person name="Suzuki Y."/>
            <person name="Arimoto A."/>
            <person name="Ishii H."/>
            <person name="Satoh N."/>
            <person name="Nishiyama T."/>
            <person name="Hasebe M."/>
            <person name="Maruyama T."/>
            <person name="Minagawa J."/>
            <person name="Obokata J."/>
            <person name="Shigenobu S."/>
        </authorList>
    </citation>
    <scope>NUCLEOTIDE SEQUENCE [LARGE SCALE GENOMIC DNA]</scope>
</reference>
<dbReference type="Proteomes" id="UP000735302">
    <property type="component" value="Unassembled WGS sequence"/>
</dbReference>
<comment type="caution">
    <text evidence="1">The sequence shown here is derived from an EMBL/GenBank/DDBJ whole genome shotgun (WGS) entry which is preliminary data.</text>
</comment>
<accession>A0AAV4C9Q9</accession>
<name>A0AAV4C9Q9_9GAST</name>
<dbReference type="AlphaFoldDB" id="A0AAV4C9Q9"/>
<organism evidence="1 2">
    <name type="scientific">Plakobranchus ocellatus</name>
    <dbReference type="NCBI Taxonomy" id="259542"/>
    <lineage>
        <taxon>Eukaryota</taxon>
        <taxon>Metazoa</taxon>
        <taxon>Spiralia</taxon>
        <taxon>Lophotrochozoa</taxon>
        <taxon>Mollusca</taxon>
        <taxon>Gastropoda</taxon>
        <taxon>Heterobranchia</taxon>
        <taxon>Euthyneura</taxon>
        <taxon>Panpulmonata</taxon>
        <taxon>Sacoglossa</taxon>
        <taxon>Placobranchoidea</taxon>
        <taxon>Plakobranchidae</taxon>
        <taxon>Plakobranchus</taxon>
    </lineage>
</organism>